<sequence length="178" mass="18599">MPDLTLSATEHGMLRIFALSSELSAQLEADGSLDALGRAVGVEISSADDVQILSVDTLGELGLSGLLREGYDVTPSLEDSLRLDALGRDVALIRSAAFGGVQATFLQTGDAELIATYAEGKAPAPKFTQLESDAAKGVLGGPAAEAPEGRNFAVRLTLIALAAMIAAFFWVFSYYIGF</sequence>
<reference evidence="3" key="1">
    <citation type="submission" date="2016-10" db="EMBL/GenBank/DDBJ databases">
        <authorList>
            <person name="Varghese N."/>
            <person name="Submissions S."/>
        </authorList>
    </citation>
    <scope>NUCLEOTIDE SEQUENCE [LARGE SCALE GENOMIC DNA]</scope>
    <source>
        <strain evidence="3">DSM 26921</strain>
    </source>
</reference>
<dbReference type="AlphaFoldDB" id="A0A1I6G612"/>
<dbReference type="Proteomes" id="UP000199658">
    <property type="component" value="Unassembled WGS sequence"/>
</dbReference>
<accession>A0A1I6G612</accession>
<dbReference type="STRING" id="670154.SAMN04488002_0935"/>
<proteinExistence type="predicted"/>
<evidence type="ECO:0000313" key="2">
    <source>
        <dbReference type="EMBL" id="SFR37477.1"/>
    </source>
</evidence>
<dbReference type="EMBL" id="FOYO01000001">
    <property type="protein sequence ID" value="SFR37477.1"/>
    <property type="molecule type" value="Genomic_DNA"/>
</dbReference>
<protein>
    <submittedName>
        <fullName evidence="2">Uncharacterized protein</fullName>
    </submittedName>
</protein>
<feature type="transmembrane region" description="Helical" evidence="1">
    <location>
        <begin position="156"/>
        <end position="176"/>
    </location>
</feature>
<dbReference type="RefSeq" id="WP_090213107.1">
    <property type="nucleotide sequence ID" value="NZ_FOYO01000001.1"/>
</dbReference>
<keyword evidence="3" id="KW-1185">Reference proteome</keyword>
<organism evidence="2 3">
    <name type="scientific">Litoreibacter janthinus</name>
    <dbReference type="NCBI Taxonomy" id="670154"/>
    <lineage>
        <taxon>Bacteria</taxon>
        <taxon>Pseudomonadati</taxon>
        <taxon>Pseudomonadota</taxon>
        <taxon>Alphaproteobacteria</taxon>
        <taxon>Rhodobacterales</taxon>
        <taxon>Roseobacteraceae</taxon>
        <taxon>Litoreibacter</taxon>
    </lineage>
</organism>
<keyword evidence="1" id="KW-0812">Transmembrane</keyword>
<evidence type="ECO:0000256" key="1">
    <source>
        <dbReference type="SAM" id="Phobius"/>
    </source>
</evidence>
<keyword evidence="1" id="KW-0472">Membrane</keyword>
<keyword evidence="1" id="KW-1133">Transmembrane helix</keyword>
<evidence type="ECO:0000313" key="3">
    <source>
        <dbReference type="Proteomes" id="UP000199658"/>
    </source>
</evidence>
<name>A0A1I6G612_9RHOB</name>
<dbReference type="OrthoDB" id="7875742at2"/>
<gene>
    <name evidence="2" type="ORF">SAMN04488002_0935</name>
</gene>